<accession>S8A0V4</accession>
<evidence type="ECO:0000256" key="1">
    <source>
        <dbReference type="SAM" id="MobiDB-lite"/>
    </source>
</evidence>
<dbReference type="SMART" id="SM00256">
    <property type="entry name" value="FBOX"/>
    <property type="match status" value="1"/>
</dbReference>
<dbReference type="Gene3D" id="1.20.1280.50">
    <property type="match status" value="1"/>
</dbReference>
<dbReference type="Proteomes" id="UP000015100">
    <property type="component" value="Unassembled WGS sequence"/>
</dbReference>
<reference evidence="3 4" key="1">
    <citation type="journal article" date="2013" name="PLoS Genet.">
        <title>Genomic mechanisms accounting for the adaptation to parasitism in nematode-trapping fungi.</title>
        <authorList>
            <person name="Meerupati T."/>
            <person name="Andersson K.M."/>
            <person name="Friman E."/>
            <person name="Kumar D."/>
            <person name="Tunlid A."/>
            <person name="Ahren D."/>
        </authorList>
    </citation>
    <scope>NUCLEOTIDE SEQUENCE [LARGE SCALE GENOMIC DNA]</scope>
    <source>
        <strain evidence="3 4">CBS 200.50</strain>
    </source>
</reference>
<evidence type="ECO:0000313" key="4">
    <source>
        <dbReference type="Proteomes" id="UP000015100"/>
    </source>
</evidence>
<dbReference type="Pfam" id="PF12937">
    <property type="entry name" value="F-box-like"/>
    <property type="match status" value="1"/>
</dbReference>
<dbReference type="OMA" id="NEWNARR"/>
<feature type="region of interest" description="Disordered" evidence="1">
    <location>
        <begin position="1"/>
        <end position="20"/>
    </location>
</feature>
<dbReference type="HOGENOM" id="CLU_963021_0_0_1"/>
<protein>
    <recommendedName>
        <fullName evidence="2">F-box domain-containing protein</fullName>
    </recommendedName>
</protein>
<dbReference type="InterPro" id="IPR001810">
    <property type="entry name" value="F-box_dom"/>
</dbReference>
<dbReference type="EMBL" id="AQGS01000935">
    <property type="protein sequence ID" value="EPS36309.1"/>
    <property type="molecule type" value="Genomic_DNA"/>
</dbReference>
<evidence type="ECO:0000259" key="2">
    <source>
        <dbReference type="PROSITE" id="PS50181"/>
    </source>
</evidence>
<dbReference type="InterPro" id="IPR036047">
    <property type="entry name" value="F-box-like_dom_sf"/>
</dbReference>
<dbReference type="PROSITE" id="PS50181">
    <property type="entry name" value="FBOX"/>
    <property type="match status" value="1"/>
</dbReference>
<proteinExistence type="predicted"/>
<comment type="caution">
    <text evidence="3">The sequence shown here is derived from an EMBL/GenBank/DDBJ whole genome shotgun (WGS) entry which is preliminary data.</text>
</comment>
<dbReference type="SUPFAM" id="SSF81383">
    <property type="entry name" value="F-box domain"/>
    <property type="match status" value="1"/>
</dbReference>
<keyword evidence="4" id="KW-1185">Reference proteome</keyword>
<name>S8A0V4_DACHA</name>
<feature type="domain" description="F-box" evidence="2">
    <location>
        <begin position="20"/>
        <end position="67"/>
    </location>
</feature>
<evidence type="ECO:0000313" key="3">
    <source>
        <dbReference type="EMBL" id="EPS36309.1"/>
    </source>
</evidence>
<sequence>MASADAQELNAEGNDVNEAPTHRTLLPTELEIKIIGFLPFDDFKRLRLVCKRWRDITLLPDLCYITVPSQIRSDPPTNFKPITFKMHRAIYEVMHIWDSQDSVEDPEEGPKPANKEILGFLAAYKDHQLTIPSMPHTLQDVSLAMSVRPSPKRNTPNSLFSKHFVIPTRKHRKILYERDPRNTNRHVITNLAGEKTVTGVTIGEFFRSILDRGRIWTGDELDRIELVWKIRNPETDWWWNEWNARRAFYEVLLFNRGEQVPPWIWHTNT</sequence>
<reference evidence="4" key="2">
    <citation type="submission" date="2013-04" db="EMBL/GenBank/DDBJ databases">
        <title>Genomic mechanisms accounting for the adaptation to parasitism in nematode-trapping fungi.</title>
        <authorList>
            <person name="Ahren D.G."/>
        </authorList>
    </citation>
    <scope>NUCLEOTIDE SEQUENCE [LARGE SCALE GENOMIC DNA]</scope>
    <source>
        <strain evidence="4">CBS 200.50</strain>
    </source>
</reference>
<dbReference type="AlphaFoldDB" id="S8A0V4"/>
<dbReference type="CDD" id="cd09917">
    <property type="entry name" value="F-box_SF"/>
    <property type="match status" value="1"/>
</dbReference>
<dbReference type="OrthoDB" id="5396937at2759"/>
<gene>
    <name evidence="3" type="ORF">H072_10181</name>
</gene>
<organism evidence="3 4">
    <name type="scientific">Dactylellina haptotyla (strain CBS 200.50)</name>
    <name type="common">Nematode-trapping fungus</name>
    <name type="synonym">Monacrosporium haptotylum</name>
    <dbReference type="NCBI Taxonomy" id="1284197"/>
    <lineage>
        <taxon>Eukaryota</taxon>
        <taxon>Fungi</taxon>
        <taxon>Dikarya</taxon>
        <taxon>Ascomycota</taxon>
        <taxon>Pezizomycotina</taxon>
        <taxon>Orbiliomycetes</taxon>
        <taxon>Orbiliales</taxon>
        <taxon>Orbiliaceae</taxon>
        <taxon>Dactylellina</taxon>
    </lineage>
</organism>